<proteinExistence type="predicted"/>
<organism evidence="1 2">
    <name type="scientific">Paludifilum halophilum</name>
    <dbReference type="NCBI Taxonomy" id="1642702"/>
    <lineage>
        <taxon>Bacteria</taxon>
        <taxon>Bacillati</taxon>
        <taxon>Bacillota</taxon>
        <taxon>Bacilli</taxon>
        <taxon>Bacillales</taxon>
        <taxon>Thermoactinomycetaceae</taxon>
        <taxon>Paludifilum</taxon>
    </lineage>
</organism>
<evidence type="ECO:0000313" key="2">
    <source>
        <dbReference type="Proteomes" id="UP000215459"/>
    </source>
</evidence>
<name>A0A235BBT1_9BACL</name>
<dbReference type="AlphaFoldDB" id="A0A235BBT1"/>
<dbReference type="Proteomes" id="UP000215459">
    <property type="component" value="Unassembled WGS sequence"/>
</dbReference>
<comment type="caution">
    <text evidence="1">The sequence shown here is derived from an EMBL/GenBank/DDBJ whole genome shotgun (WGS) entry which is preliminary data.</text>
</comment>
<gene>
    <name evidence="1" type="ORF">CHM34_04425</name>
</gene>
<evidence type="ECO:0000313" key="1">
    <source>
        <dbReference type="EMBL" id="OYD09025.1"/>
    </source>
</evidence>
<dbReference type="InterPro" id="IPR010695">
    <property type="entry name" value="FAIM1"/>
</dbReference>
<dbReference type="EMBL" id="NOWF01000002">
    <property type="protein sequence ID" value="OYD09025.1"/>
    <property type="molecule type" value="Genomic_DNA"/>
</dbReference>
<sequence length="542" mass="62510">MERRSWAVQIEGMHHVVEMEHEPNGGTIWVDRRLVEEWVLNDDRNSHHIFFIKGHRCGLHIFYESSVSGYCYDFSLNGVSVVDGKDLPFHRSSPSAGMTKSWEFCLDGGIHILTFQHEPYGKRCIRWNGRLVEESYVYDERNSNHLVLWKKHRIGIHLHREEKETFTYDLSVDGFSWETGLPVFFEPTPIECRQKIWFLSLENGVHTIELKHQSLWNQTQVRVDGNIFLRIGLRLDKRSTRYTFSIGDHCCAVDIEKKAMIQYRYDLVVDGVSALTGETVLFPAGDDISDRRKTWLVDLGDGSHRVTAERTGYSEMITVDGVKLAHHPVWRRSGNRCHFFKVGNRNGAVFFSERDDDEYRFRLFLDGICVDTGEHLLPLKLDGKETEWMFELGGTLHTVRLEQRLWFSGKRRIRVDGRVVDPVDKVIHSGRIRYIFLLDQYLCRLDIWKQSDGASFSRLFVNGFQLGAGKTVQSWIFHGIPQVPSSGGRNPFSGGISGGFARIGRVVTSPFTDRRRKSCGGSRGNNHYSRRVRLEVPEAARS</sequence>
<dbReference type="RefSeq" id="WP_094263374.1">
    <property type="nucleotide sequence ID" value="NZ_NOWF01000002.1"/>
</dbReference>
<protein>
    <submittedName>
        <fullName evidence="1">Uncharacterized protein</fullName>
    </submittedName>
</protein>
<dbReference type="Pfam" id="PF06905">
    <property type="entry name" value="FAIM1"/>
    <property type="match status" value="1"/>
</dbReference>
<reference evidence="1 2" key="1">
    <citation type="submission" date="2017-07" db="EMBL/GenBank/DDBJ databases">
        <title>The genome sequence of Paludifilum halophilum highlights mechanisms for microbial adaptation to high salt environemnts.</title>
        <authorList>
            <person name="Belbahri L."/>
        </authorList>
    </citation>
    <scope>NUCLEOTIDE SEQUENCE [LARGE SCALE GENOMIC DNA]</scope>
    <source>
        <strain evidence="1 2">DSM 102817</strain>
    </source>
</reference>
<accession>A0A235BBT1</accession>
<keyword evidence="2" id="KW-1185">Reference proteome</keyword>
<dbReference type="InterPro" id="IPR038513">
    <property type="entry name" value="FAIM1_dom_sf"/>
</dbReference>
<dbReference type="OrthoDB" id="9825800at2"/>
<dbReference type="Gene3D" id="2.40.128.180">
    <property type="match status" value="3"/>
</dbReference>